<name>A0A1J3IIR2_NOCCA</name>
<evidence type="ECO:0000313" key="1">
    <source>
        <dbReference type="EMBL" id="JAU80206.1"/>
    </source>
</evidence>
<sequence length="137" mass="15922">MYPVGELSNLRQTGTVDEYDRQFKEYLGRQSKLTGDQQLWQFCAGLTDSLKKEVEYLCPEAIFKAMEYAQDNEYKINNDRRTRMFGGHLAPPARSRMNDMEALNASTRRSKTCTTKYLKKLTVVEMAERAKGLFFQL</sequence>
<accession>A0A1J3IIR2</accession>
<gene>
    <name evidence="1" type="ORF">MP_TR7895_c13_g1_i1_g.23734</name>
</gene>
<organism evidence="1">
    <name type="scientific">Noccaea caerulescens</name>
    <name type="common">Alpine penny-cress</name>
    <name type="synonym">Thlaspi caerulescens</name>
    <dbReference type="NCBI Taxonomy" id="107243"/>
    <lineage>
        <taxon>Eukaryota</taxon>
        <taxon>Viridiplantae</taxon>
        <taxon>Streptophyta</taxon>
        <taxon>Embryophyta</taxon>
        <taxon>Tracheophyta</taxon>
        <taxon>Spermatophyta</taxon>
        <taxon>Magnoliopsida</taxon>
        <taxon>eudicotyledons</taxon>
        <taxon>Gunneridae</taxon>
        <taxon>Pentapetalae</taxon>
        <taxon>rosids</taxon>
        <taxon>malvids</taxon>
        <taxon>Brassicales</taxon>
        <taxon>Brassicaceae</taxon>
        <taxon>Coluteocarpeae</taxon>
        <taxon>Noccaea</taxon>
    </lineage>
</organism>
<reference evidence="1" key="1">
    <citation type="submission" date="2016-07" db="EMBL/GenBank/DDBJ databases">
        <title>De novo transcriptome assembly of four accessions of the metal hyperaccumulator plant Noccaea caerulescens.</title>
        <authorList>
            <person name="Blande D."/>
            <person name="Halimaa P."/>
            <person name="Tervahauta A.I."/>
            <person name="Aarts M.G."/>
            <person name="Karenlampi S.O."/>
        </authorList>
    </citation>
    <scope>NUCLEOTIDE SEQUENCE</scope>
</reference>
<dbReference type="AlphaFoldDB" id="A0A1J3IIR2"/>
<dbReference type="EMBL" id="GEVM01025732">
    <property type="protein sequence ID" value="JAU80206.1"/>
    <property type="molecule type" value="Transcribed_RNA"/>
</dbReference>
<protein>
    <recommendedName>
        <fullName evidence="2">Retrotransposon gag domain-containing protein</fullName>
    </recommendedName>
</protein>
<proteinExistence type="predicted"/>
<evidence type="ECO:0008006" key="2">
    <source>
        <dbReference type="Google" id="ProtNLM"/>
    </source>
</evidence>